<keyword evidence="1" id="KW-0812">Transmembrane</keyword>
<feature type="transmembrane region" description="Helical" evidence="1">
    <location>
        <begin position="404"/>
        <end position="429"/>
    </location>
</feature>
<dbReference type="AlphaFoldDB" id="A0A2B4SSY7"/>
<feature type="transmembrane region" description="Helical" evidence="1">
    <location>
        <begin position="376"/>
        <end position="398"/>
    </location>
</feature>
<dbReference type="PANTHER" id="PTHR36694">
    <property type="entry name" value="PASIFLORA 1, ISOFORM A-RELATED"/>
    <property type="match status" value="1"/>
</dbReference>
<protein>
    <submittedName>
        <fullName evidence="2">Uncharacterized protein</fullName>
    </submittedName>
</protein>
<keyword evidence="3" id="KW-1185">Reference proteome</keyword>
<accession>A0A2B4SSY7</accession>
<name>A0A2B4SSY7_STYPI</name>
<organism evidence="2 3">
    <name type="scientific">Stylophora pistillata</name>
    <name type="common">Smooth cauliflower coral</name>
    <dbReference type="NCBI Taxonomy" id="50429"/>
    <lineage>
        <taxon>Eukaryota</taxon>
        <taxon>Metazoa</taxon>
        <taxon>Cnidaria</taxon>
        <taxon>Anthozoa</taxon>
        <taxon>Hexacorallia</taxon>
        <taxon>Scleractinia</taxon>
        <taxon>Astrocoeniina</taxon>
        <taxon>Pocilloporidae</taxon>
        <taxon>Stylophora</taxon>
    </lineage>
</organism>
<keyword evidence="1" id="KW-0472">Membrane</keyword>
<comment type="caution">
    <text evidence="2">The sequence shown here is derived from an EMBL/GenBank/DDBJ whole genome shotgun (WGS) entry which is preliminary data.</text>
</comment>
<evidence type="ECO:0000313" key="2">
    <source>
        <dbReference type="EMBL" id="PFX32209.1"/>
    </source>
</evidence>
<evidence type="ECO:0000256" key="1">
    <source>
        <dbReference type="SAM" id="Phobius"/>
    </source>
</evidence>
<dbReference type="PANTHER" id="PTHR36694:SF11">
    <property type="entry name" value="LP21121P-RELATED"/>
    <property type="match status" value="1"/>
</dbReference>
<feature type="transmembrane region" description="Helical" evidence="1">
    <location>
        <begin position="97"/>
        <end position="117"/>
    </location>
</feature>
<reference evidence="3" key="1">
    <citation type="journal article" date="2017" name="bioRxiv">
        <title>Comparative analysis of the genomes of Stylophora pistillata and Acropora digitifera provides evidence for extensive differences between species of corals.</title>
        <authorList>
            <person name="Voolstra C.R."/>
            <person name="Li Y."/>
            <person name="Liew Y.J."/>
            <person name="Baumgarten S."/>
            <person name="Zoccola D."/>
            <person name="Flot J.-F."/>
            <person name="Tambutte S."/>
            <person name="Allemand D."/>
            <person name="Aranda M."/>
        </authorList>
    </citation>
    <scope>NUCLEOTIDE SEQUENCE [LARGE SCALE GENOMIC DNA]</scope>
</reference>
<feature type="transmembrane region" description="Helical" evidence="1">
    <location>
        <begin position="64"/>
        <end position="90"/>
    </location>
</feature>
<dbReference type="EMBL" id="LSMT01000026">
    <property type="protein sequence ID" value="PFX32209.1"/>
    <property type="molecule type" value="Genomic_DNA"/>
</dbReference>
<proteinExistence type="predicted"/>
<sequence length="460" mass="51051">MAVLVKTCCCGCNLRIGTLLIGIFGLILQAIVISNKSQALMKYNQANIDWDNYEGYLPVDKKHIPAIVILAYVTLAFKVISLLCNVSLLVSTGTKNLYLAVVWLVWSILDFACSVVVTGFLLSIYLVIYFMIVVHSYIEALREDPSGTSAGFPTAPVYQTQMVGLGYLRPCAPPTKTPVTSYIGVGYPSACAVPDKNTMTPQAGYVYPPPYPVPAKTAVTSYTDVGYPPHHPMSGKIALSSYDDAGYLPSHAAQGRNTMTSQDGAGYTPTYTDPGMTAVTSQDGNSFQETVPAKAIVTENRDYIAYAYRKGFTTDRQFILLYDANTSKNPDFRAYQYFQFAINFNLLNGSRKKSTPKILLTLQIPLKKNQYMAITWLAWGIIDVLFMLTLLLFCISEWKLQHRYLVGILAWSVIKIFFIFVVCAYIALLRKEPSAQDMKWNSGLGYTSQYALPQETTQAD</sequence>
<keyword evidence="1" id="KW-1133">Transmembrane helix</keyword>
<gene>
    <name evidence="2" type="ORF">AWC38_SpisGene2983</name>
</gene>
<dbReference type="Proteomes" id="UP000225706">
    <property type="component" value="Unassembled WGS sequence"/>
</dbReference>
<feature type="transmembrane region" description="Helical" evidence="1">
    <location>
        <begin position="12"/>
        <end position="33"/>
    </location>
</feature>
<dbReference type="OrthoDB" id="10430702at2759"/>
<evidence type="ECO:0000313" key="3">
    <source>
        <dbReference type="Proteomes" id="UP000225706"/>
    </source>
</evidence>